<proteinExistence type="predicted"/>
<keyword evidence="3" id="KW-1185">Reference proteome</keyword>
<evidence type="ECO:0000256" key="1">
    <source>
        <dbReference type="SAM" id="MobiDB-lite"/>
    </source>
</evidence>
<organism evidence="2 3">
    <name type="scientific">Lojkania enalia</name>
    <dbReference type="NCBI Taxonomy" id="147567"/>
    <lineage>
        <taxon>Eukaryota</taxon>
        <taxon>Fungi</taxon>
        <taxon>Dikarya</taxon>
        <taxon>Ascomycota</taxon>
        <taxon>Pezizomycotina</taxon>
        <taxon>Dothideomycetes</taxon>
        <taxon>Pleosporomycetidae</taxon>
        <taxon>Pleosporales</taxon>
        <taxon>Pleosporales incertae sedis</taxon>
        <taxon>Lojkania</taxon>
    </lineage>
</organism>
<dbReference type="Proteomes" id="UP000800093">
    <property type="component" value="Unassembled WGS sequence"/>
</dbReference>
<comment type="caution">
    <text evidence="2">The sequence shown here is derived from an EMBL/GenBank/DDBJ whole genome shotgun (WGS) entry which is preliminary data.</text>
</comment>
<feature type="compositionally biased region" description="Basic and acidic residues" evidence="1">
    <location>
        <begin position="109"/>
        <end position="120"/>
    </location>
</feature>
<evidence type="ECO:0000313" key="2">
    <source>
        <dbReference type="EMBL" id="KAF2260514.1"/>
    </source>
</evidence>
<accession>A0A9P4K0B0</accession>
<dbReference type="AlphaFoldDB" id="A0A9P4K0B0"/>
<protein>
    <submittedName>
        <fullName evidence="2">Uncharacterized protein</fullName>
    </submittedName>
</protein>
<name>A0A9P4K0B0_9PLEO</name>
<feature type="region of interest" description="Disordered" evidence="1">
    <location>
        <begin position="101"/>
        <end position="120"/>
    </location>
</feature>
<sequence>MNEQSGFSPYLVSLVASFTPTYAFYRGNTTASRKDTAQSASNPSAIPKFSIMVYLHNKNEYARSRFEIMIMTNLKRAWDNRVANRNKEHHEQLRNLAKLFDPFEDPETPNDKLAEELEDT</sequence>
<evidence type="ECO:0000313" key="3">
    <source>
        <dbReference type="Proteomes" id="UP000800093"/>
    </source>
</evidence>
<gene>
    <name evidence="2" type="ORF">CC78DRAFT_584800</name>
</gene>
<dbReference type="EMBL" id="ML986680">
    <property type="protein sequence ID" value="KAF2260514.1"/>
    <property type="molecule type" value="Genomic_DNA"/>
</dbReference>
<reference evidence="3" key="1">
    <citation type="journal article" date="2020" name="Stud. Mycol.">
        <title>101 Dothideomycetes genomes: A test case for predicting lifestyles and emergence of pathogens.</title>
        <authorList>
            <person name="Haridas S."/>
            <person name="Albert R."/>
            <person name="Binder M."/>
            <person name="Bloem J."/>
            <person name="LaButti K."/>
            <person name="Salamov A."/>
            <person name="Andreopoulos B."/>
            <person name="Baker S."/>
            <person name="Barry K."/>
            <person name="Bills G."/>
            <person name="Bluhm B."/>
            <person name="Cannon C."/>
            <person name="Castanera R."/>
            <person name="Culley D."/>
            <person name="Daum C."/>
            <person name="Ezra D."/>
            <person name="Gonzalez J."/>
            <person name="Henrissat B."/>
            <person name="Kuo A."/>
            <person name="Liang C."/>
            <person name="Lipzen A."/>
            <person name="Lutzoni F."/>
            <person name="Magnuson J."/>
            <person name="Mondo S."/>
            <person name="Nolan M."/>
            <person name="Ohm R."/>
            <person name="Pangilinan J."/>
            <person name="Park H.-J."/>
            <person name="Ramirez L."/>
            <person name="Alfaro M."/>
            <person name="Sun H."/>
            <person name="Tritt A."/>
            <person name="Yoshinaga Y."/>
            <person name="Zwiers L.-H."/>
            <person name="Turgeon B."/>
            <person name="Goodwin S."/>
            <person name="Spatafora J."/>
            <person name="Crous P."/>
            <person name="Grigoriev I."/>
        </authorList>
    </citation>
    <scope>NUCLEOTIDE SEQUENCE [LARGE SCALE GENOMIC DNA]</scope>
    <source>
        <strain evidence="3">CBS 304.66</strain>
    </source>
</reference>